<organism evidence="5 6">
    <name type="scientific">Geothrix oryzae</name>
    <dbReference type="NCBI Taxonomy" id="2927975"/>
    <lineage>
        <taxon>Bacteria</taxon>
        <taxon>Pseudomonadati</taxon>
        <taxon>Acidobacteriota</taxon>
        <taxon>Holophagae</taxon>
        <taxon>Holophagales</taxon>
        <taxon>Holophagaceae</taxon>
        <taxon>Geothrix</taxon>
    </lineage>
</organism>
<dbReference type="InterPro" id="IPR012827">
    <property type="entry name" value="Hemerythrin_metal-bd"/>
</dbReference>
<dbReference type="NCBIfam" id="NF033749">
    <property type="entry name" value="bact_hemeryth"/>
    <property type="match status" value="1"/>
</dbReference>
<proteinExistence type="inferred from homology"/>
<dbReference type="InterPro" id="IPR035938">
    <property type="entry name" value="Hemerythrin-like_sf"/>
</dbReference>
<evidence type="ECO:0000313" key="5">
    <source>
        <dbReference type="EMBL" id="BDU70765.1"/>
    </source>
</evidence>
<dbReference type="Proteomes" id="UP001242010">
    <property type="component" value="Chromosome"/>
</dbReference>
<gene>
    <name evidence="5" type="ORF">GETHOR_28660</name>
</gene>
<accession>A0ABN6V356</accession>
<dbReference type="Gene3D" id="1.20.120.50">
    <property type="entry name" value="Hemerythrin-like"/>
    <property type="match status" value="1"/>
</dbReference>
<dbReference type="InterPro" id="IPR012312">
    <property type="entry name" value="Hemerythrin-like"/>
</dbReference>
<dbReference type="EMBL" id="AP027079">
    <property type="protein sequence ID" value="BDU70765.1"/>
    <property type="molecule type" value="Genomic_DNA"/>
</dbReference>
<dbReference type="Pfam" id="PF01814">
    <property type="entry name" value="Hemerythrin"/>
    <property type="match status" value="1"/>
</dbReference>
<keyword evidence="2" id="KW-0479">Metal-binding</keyword>
<dbReference type="PANTHER" id="PTHR37164:SF1">
    <property type="entry name" value="BACTERIOHEMERYTHRIN"/>
    <property type="match status" value="1"/>
</dbReference>
<dbReference type="InterPro" id="IPR050669">
    <property type="entry name" value="Hemerythrin"/>
</dbReference>
<feature type="domain" description="Hemerythrin-like" evidence="4">
    <location>
        <begin position="13"/>
        <end position="130"/>
    </location>
</feature>
<comment type="similarity">
    <text evidence="1">Belongs to the hemerythrin family.</text>
</comment>
<keyword evidence="6" id="KW-1185">Reference proteome</keyword>
<dbReference type="PANTHER" id="PTHR37164">
    <property type="entry name" value="BACTERIOHEMERYTHRIN"/>
    <property type="match status" value="1"/>
</dbReference>
<sequence length="138" mass="15957">MPSERWREQYETGLEPIDAQHRGLFEALDRLAGALGSAAEGRRDESRVDEELAFIVQHIIRHCQTEESLMKEMGFPGRLAHAEQHLELIHQARDLQYRRLKGQRVDLEVVAFLGAWLDHHICESDLAYVAYLKDHRSA</sequence>
<evidence type="ECO:0000259" key="4">
    <source>
        <dbReference type="Pfam" id="PF01814"/>
    </source>
</evidence>
<evidence type="ECO:0000256" key="2">
    <source>
        <dbReference type="ARBA" id="ARBA00022723"/>
    </source>
</evidence>
<dbReference type="SUPFAM" id="SSF47188">
    <property type="entry name" value="Hemerythrin-like"/>
    <property type="match status" value="1"/>
</dbReference>
<evidence type="ECO:0000256" key="3">
    <source>
        <dbReference type="ARBA" id="ARBA00023004"/>
    </source>
</evidence>
<name>A0ABN6V356_9BACT</name>
<evidence type="ECO:0000313" key="6">
    <source>
        <dbReference type="Proteomes" id="UP001242010"/>
    </source>
</evidence>
<dbReference type="NCBIfam" id="TIGR02481">
    <property type="entry name" value="hemeryth_dom"/>
    <property type="match status" value="1"/>
</dbReference>
<protein>
    <recommendedName>
        <fullName evidence="4">Hemerythrin-like domain-containing protein</fullName>
    </recommendedName>
</protein>
<dbReference type="RefSeq" id="WP_286354465.1">
    <property type="nucleotide sequence ID" value="NZ_AP027079.1"/>
</dbReference>
<reference evidence="6" key="1">
    <citation type="journal article" date="2023" name="Int. J. Syst. Evol. Microbiol.">
        <title>Mesoterricola silvestris gen. nov., sp. nov., Mesoterricola sediminis sp. nov., Geothrix oryzae sp. nov., Geothrix edaphica sp. nov., Geothrix rubra sp. nov., and Geothrix limicola sp. nov., six novel members of Acidobacteriota isolated from soils.</title>
        <authorList>
            <person name="Itoh H."/>
            <person name="Sugisawa Y."/>
            <person name="Mise K."/>
            <person name="Xu Z."/>
            <person name="Kuniyasu M."/>
            <person name="Ushijima N."/>
            <person name="Kawano K."/>
            <person name="Kobayashi E."/>
            <person name="Shiratori Y."/>
            <person name="Masuda Y."/>
            <person name="Senoo K."/>
        </authorList>
    </citation>
    <scope>NUCLEOTIDE SEQUENCE [LARGE SCALE GENOMIC DNA]</scope>
    <source>
        <strain evidence="6">Red222</strain>
    </source>
</reference>
<keyword evidence="3" id="KW-0408">Iron</keyword>
<dbReference type="CDD" id="cd12107">
    <property type="entry name" value="Hemerythrin"/>
    <property type="match status" value="1"/>
</dbReference>
<evidence type="ECO:0000256" key="1">
    <source>
        <dbReference type="ARBA" id="ARBA00010587"/>
    </source>
</evidence>